<dbReference type="EMBL" id="JAJVCN010000004">
    <property type="protein sequence ID" value="MCE7010078.1"/>
    <property type="molecule type" value="Genomic_DNA"/>
</dbReference>
<name>A0ABS8ZS68_9PSEU</name>
<comment type="caution">
    <text evidence="7">The sequence shown here is derived from an EMBL/GenBank/DDBJ whole genome shotgun (WGS) entry which is preliminary data.</text>
</comment>
<dbReference type="SUPFAM" id="SSF51730">
    <property type="entry name" value="FAD-linked oxidoreductase"/>
    <property type="match status" value="1"/>
</dbReference>
<reference evidence="7 8" key="1">
    <citation type="submission" date="2021-12" db="EMBL/GenBank/DDBJ databases">
        <title>Genome sequence of Kibdelosporangium philippinense ATCC 49844.</title>
        <authorList>
            <person name="Fedorov E.A."/>
            <person name="Omeragic M."/>
            <person name="Shalygina K.F."/>
            <person name="Maclea K.S."/>
        </authorList>
    </citation>
    <scope>NUCLEOTIDE SEQUENCE [LARGE SCALE GENOMIC DNA]</scope>
    <source>
        <strain evidence="7 8">ATCC 49844</strain>
    </source>
</reference>
<organism evidence="7 8">
    <name type="scientific">Kibdelosporangium philippinense</name>
    <dbReference type="NCBI Taxonomy" id="211113"/>
    <lineage>
        <taxon>Bacteria</taxon>
        <taxon>Bacillati</taxon>
        <taxon>Actinomycetota</taxon>
        <taxon>Actinomycetes</taxon>
        <taxon>Pseudonocardiales</taxon>
        <taxon>Pseudonocardiaceae</taxon>
        <taxon>Kibdelosporangium</taxon>
    </lineage>
</organism>
<dbReference type="InterPro" id="IPR003171">
    <property type="entry name" value="Mehydrof_redctse-like"/>
</dbReference>
<gene>
    <name evidence="7" type="ORF">LWC34_45830</name>
</gene>
<evidence type="ECO:0000256" key="1">
    <source>
        <dbReference type="ARBA" id="ARBA00001974"/>
    </source>
</evidence>
<dbReference type="InterPro" id="IPR029041">
    <property type="entry name" value="FAD-linked_oxidoreductase-like"/>
</dbReference>
<dbReference type="Proteomes" id="UP001521150">
    <property type="component" value="Unassembled WGS sequence"/>
</dbReference>
<sequence length="34" mass="3751">MLFDADDYLRLRDRVVAAGCDTPIIPALMPVTTT</sequence>
<dbReference type="Gene3D" id="3.20.20.220">
    <property type="match status" value="1"/>
</dbReference>
<comment type="pathway">
    <text evidence="2 6">One-carbon metabolism; tetrahydrofolate interconversion.</text>
</comment>
<dbReference type="RefSeq" id="WP_233731545.1">
    <property type="nucleotide sequence ID" value="NZ_JAJVCN010000004.1"/>
</dbReference>
<evidence type="ECO:0000256" key="3">
    <source>
        <dbReference type="ARBA" id="ARBA00022630"/>
    </source>
</evidence>
<keyword evidence="8" id="KW-1185">Reference proteome</keyword>
<comment type="cofactor">
    <cofactor evidence="1 6">
        <name>FAD</name>
        <dbReference type="ChEBI" id="CHEBI:57692"/>
    </cofactor>
</comment>
<evidence type="ECO:0000313" key="8">
    <source>
        <dbReference type="Proteomes" id="UP001521150"/>
    </source>
</evidence>
<evidence type="ECO:0000313" key="7">
    <source>
        <dbReference type="EMBL" id="MCE7010078.1"/>
    </source>
</evidence>
<keyword evidence="5 6" id="KW-0560">Oxidoreductase</keyword>
<evidence type="ECO:0000256" key="2">
    <source>
        <dbReference type="ARBA" id="ARBA00004777"/>
    </source>
</evidence>
<keyword evidence="3 6" id="KW-0285">Flavoprotein</keyword>
<evidence type="ECO:0000256" key="5">
    <source>
        <dbReference type="ARBA" id="ARBA00023002"/>
    </source>
</evidence>
<protein>
    <recommendedName>
        <fullName evidence="6">Methylenetetrahydrofolate reductase</fullName>
    </recommendedName>
</protein>
<comment type="similarity">
    <text evidence="6">Belongs to the methylenetetrahydrofolate reductase family.</text>
</comment>
<proteinExistence type="inferred from homology"/>
<evidence type="ECO:0000256" key="4">
    <source>
        <dbReference type="ARBA" id="ARBA00022827"/>
    </source>
</evidence>
<accession>A0ABS8ZS68</accession>
<dbReference type="Pfam" id="PF02219">
    <property type="entry name" value="MTHFR"/>
    <property type="match status" value="1"/>
</dbReference>
<evidence type="ECO:0000256" key="6">
    <source>
        <dbReference type="RuleBase" id="RU003862"/>
    </source>
</evidence>
<keyword evidence="4 6" id="KW-0274">FAD</keyword>